<comment type="similarity">
    <text evidence="2 9">Belongs to the ABC-2 integral membrane protein family.</text>
</comment>
<dbReference type="GO" id="GO:0140359">
    <property type="term" value="F:ABC-type transporter activity"/>
    <property type="evidence" value="ECO:0007669"/>
    <property type="project" value="InterPro"/>
</dbReference>
<dbReference type="PROSITE" id="PS51012">
    <property type="entry name" value="ABC_TM2"/>
    <property type="match status" value="1"/>
</dbReference>
<feature type="transmembrane region" description="Helical" evidence="9">
    <location>
        <begin position="98"/>
        <end position="126"/>
    </location>
</feature>
<feature type="transmembrane region" description="Helical" evidence="9">
    <location>
        <begin position="225"/>
        <end position="243"/>
    </location>
</feature>
<evidence type="ECO:0000256" key="3">
    <source>
        <dbReference type="ARBA" id="ARBA00022448"/>
    </source>
</evidence>
<comment type="caution">
    <text evidence="9">Lacks conserved residue(s) required for the propagation of feature annotation.</text>
</comment>
<accession>A0A7T0LMR6</accession>
<dbReference type="InterPro" id="IPR047817">
    <property type="entry name" value="ABC2_TM_bact-type"/>
</dbReference>
<protein>
    <recommendedName>
        <fullName evidence="9">Transport permease protein</fullName>
    </recommendedName>
</protein>
<dbReference type="InterPro" id="IPR051449">
    <property type="entry name" value="ABC-2_transporter_component"/>
</dbReference>
<feature type="transmembrane region" description="Helical" evidence="9">
    <location>
        <begin position="23"/>
        <end position="42"/>
    </location>
</feature>
<evidence type="ECO:0000256" key="9">
    <source>
        <dbReference type="RuleBase" id="RU361157"/>
    </source>
</evidence>
<comment type="subcellular location">
    <subcellularLocation>
        <location evidence="1 9">Cell membrane</location>
        <topology evidence="1 9">Multi-pass membrane protein</topology>
    </subcellularLocation>
</comment>
<dbReference type="Proteomes" id="UP000594637">
    <property type="component" value="Chromosome"/>
</dbReference>
<keyword evidence="3 9" id="KW-0813">Transport</keyword>
<keyword evidence="4 9" id="KW-1003">Cell membrane</keyword>
<dbReference type="InterPro" id="IPR000412">
    <property type="entry name" value="ABC_2_transport"/>
</dbReference>
<name>A0A7T0LMR6_9ACTO</name>
<dbReference type="PIRSF" id="PIRSF006648">
    <property type="entry name" value="DrrB"/>
    <property type="match status" value="1"/>
</dbReference>
<evidence type="ECO:0000256" key="4">
    <source>
        <dbReference type="ARBA" id="ARBA00022475"/>
    </source>
</evidence>
<evidence type="ECO:0000256" key="6">
    <source>
        <dbReference type="ARBA" id="ARBA00022989"/>
    </source>
</evidence>
<evidence type="ECO:0000256" key="8">
    <source>
        <dbReference type="ARBA" id="ARBA00023251"/>
    </source>
</evidence>
<evidence type="ECO:0000313" key="12">
    <source>
        <dbReference type="Proteomes" id="UP000594637"/>
    </source>
</evidence>
<organism evidence="11 12">
    <name type="scientific">Actinomyces respiraculi</name>
    <dbReference type="NCBI Taxonomy" id="2744574"/>
    <lineage>
        <taxon>Bacteria</taxon>
        <taxon>Bacillati</taxon>
        <taxon>Actinomycetota</taxon>
        <taxon>Actinomycetes</taxon>
        <taxon>Actinomycetales</taxon>
        <taxon>Actinomycetaceae</taxon>
        <taxon>Actinomyces</taxon>
    </lineage>
</organism>
<keyword evidence="7 9" id="KW-0472">Membrane</keyword>
<dbReference type="Pfam" id="PF01061">
    <property type="entry name" value="ABC2_membrane"/>
    <property type="match status" value="1"/>
</dbReference>
<keyword evidence="5 9" id="KW-0812">Transmembrane</keyword>
<evidence type="ECO:0000256" key="7">
    <source>
        <dbReference type="ARBA" id="ARBA00023136"/>
    </source>
</evidence>
<evidence type="ECO:0000256" key="1">
    <source>
        <dbReference type="ARBA" id="ARBA00004651"/>
    </source>
</evidence>
<dbReference type="KEGG" id="arep:ID810_07195"/>
<keyword evidence="8" id="KW-0046">Antibiotic resistance</keyword>
<keyword evidence="12" id="KW-1185">Reference proteome</keyword>
<dbReference type="RefSeq" id="WP_166855076.1">
    <property type="nucleotide sequence ID" value="NZ_CP063989.1"/>
</dbReference>
<reference evidence="11 12" key="1">
    <citation type="submission" date="2020-11" db="EMBL/GenBank/DDBJ databases">
        <title>Actinomyces sp. ZJ750.</title>
        <authorList>
            <person name="Zhou J."/>
        </authorList>
    </citation>
    <scope>NUCLEOTIDE SEQUENCE [LARGE SCALE GENOMIC DNA]</scope>
    <source>
        <strain evidence="11 12">ZJ750</strain>
    </source>
</reference>
<evidence type="ECO:0000256" key="5">
    <source>
        <dbReference type="ARBA" id="ARBA00022692"/>
    </source>
</evidence>
<keyword evidence="6 9" id="KW-1133">Transmembrane helix</keyword>
<feature type="transmembrane region" description="Helical" evidence="9">
    <location>
        <begin position="54"/>
        <end position="77"/>
    </location>
</feature>
<dbReference type="GO" id="GO:0043190">
    <property type="term" value="C:ATP-binding cassette (ABC) transporter complex"/>
    <property type="evidence" value="ECO:0007669"/>
    <property type="project" value="InterPro"/>
</dbReference>
<feature type="transmembrane region" description="Helical" evidence="9">
    <location>
        <begin position="132"/>
        <end position="157"/>
    </location>
</feature>
<dbReference type="EMBL" id="CP063989">
    <property type="protein sequence ID" value="QPL06619.1"/>
    <property type="molecule type" value="Genomic_DNA"/>
</dbReference>
<dbReference type="PANTHER" id="PTHR30294">
    <property type="entry name" value="MEMBRANE COMPONENT OF ABC TRANSPORTER YHHJ-RELATED"/>
    <property type="match status" value="1"/>
</dbReference>
<sequence length="248" mass="26758">MTLRTYLATTARILAQLRADRRTVALIVAVPSVLLTLLYFVYQDSPGADLLFNRIAVSMTAILPMTVMFLVTSVAMLRERVSGTLERLWTTPTHRADVLFGYAAAFSATAVGQSLVLCAVAGWALGVTVEAGWAWVVLLALMNGFVGVSLGLLVSAFARSEFQAVQFMPVVVAPQLFLCGLLVPRENMPRLLEVVGDALPMSWAVDAVTEVAVSTDVSTDYARRLGLLLIFGLVALTVAALTVPRRTR</sequence>
<feature type="domain" description="ABC transmembrane type-2" evidence="10">
    <location>
        <begin position="22"/>
        <end position="246"/>
    </location>
</feature>
<gene>
    <name evidence="11" type="ORF">ID810_07195</name>
</gene>
<dbReference type="PANTHER" id="PTHR30294:SF38">
    <property type="entry name" value="TRANSPORT PERMEASE PROTEIN"/>
    <property type="match status" value="1"/>
</dbReference>
<evidence type="ECO:0000256" key="2">
    <source>
        <dbReference type="ARBA" id="ARBA00007783"/>
    </source>
</evidence>
<proteinExistence type="inferred from homology"/>
<dbReference type="GO" id="GO:0046677">
    <property type="term" value="P:response to antibiotic"/>
    <property type="evidence" value="ECO:0007669"/>
    <property type="project" value="UniProtKB-KW"/>
</dbReference>
<evidence type="ECO:0000259" key="10">
    <source>
        <dbReference type="PROSITE" id="PS51012"/>
    </source>
</evidence>
<dbReference type="InterPro" id="IPR013525">
    <property type="entry name" value="ABC2_TM"/>
</dbReference>
<evidence type="ECO:0000313" key="11">
    <source>
        <dbReference type="EMBL" id="QPL06619.1"/>
    </source>
</evidence>
<dbReference type="AlphaFoldDB" id="A0A7T0LMR6"/>